<dbReference type="EMBL" id="JASZZN010000005">
    <property type="protein sequence ID" value="MDM4015572.1"/>
    <property type="molecule type" value="Genomic_DNA"/>
</dbReference>
<dbReference type="PANTHER" id="PTHR38011:SF11">
    <property type="entry name" value="2,5-DIAMINO-6-RIBOSYLAMINO-4(3H)-PYRIMIDINONE 5'-PHOSPHATE REDUCTASE"/>
    <property type="match status" value="1"/>
</dbReference>
<protein>
    <submittedName>
        <fullName evidence="2">Dihydrofolate reductase family protein</fullName>
    </submittedName>
</protein>
<dbReference type="SUPFAM" id="SSF53597">
    <property type="entry name" value="Dihydrofolate reductase-like"/>
    <property type="match status" value="1"/>
</dbReference>
<keyword evidence="3" id="KW-1185">Reference proteome</keyword>
<proteinExistence type="predicted"/>
<dbReference type="Proteomes" id="UP001239462">
    <property type="component" value="Unassembled WGS sequence"/>
</dbReference>
<accession>A0ABT7PGG5</accession>
<sequence length="181" mass="19942">MSATASVFIATSLDGFIARPDGNLDWLDEANATVPSGEDCGYGDFMKTIDVLVMGRNTYEKVRTLGPWPYGRKRVIVLSRHSITFPDDMPSCVTHSAESPDELHRRLSDEGVNKLYVDGGVTIQRFLRAGLIDQFVITVIPVLLGTGISLFGEFQRDIRLTHESTRTFDGGLVQLTYGVNG</sequence>
<dbReference type="InterPro" id="IPR024072">
    <property type="entry name" value="DHFR-like_dom_sf"/>
</dbReference>
<comment type="caution">
    <text evidence="2">The sequence shown here is derived from an EMBL/GenBank/DDBJ whole genome shotgun (WGS) entry which is preliminary data.</text>
</comment>
<reference evidence="2 3" key="1">
    <citation type="submission" date="2023-06" db="EMBL/GenBank/DDBJ databases">
        <title>Roseiconus lacunae JC819 isolated from Gulf of Mannar region, Tamil Nadu.</title>
        <authorList>
            <person name="Pk S."/>
            <person name="Ch S."/>
            <person name="Ch V.R."/>
        </authorList>
    </citation>
    <scope>NUCLEOTIDE SEQUENCE [LARGE SCALE GENOMIC DNA]</scope>
    <source>
        <strain evidence="2 3">JC819</strain>
    </source>
</reference>
<organism evidence="2 3">
    <name type="scientific">Roseiconus lacunae</name>
    <dbReference type="NCBI Taxonomy" id="2605694"/>
    <lineage>
        <taxon>Bacteria</taxon>
        <taxon>Pseudomonadati</taxon>
        <taxon>Planctomycetota</taxon>
        <taxon>Planctomycetia</taxon>
        <taxon>Pirellulales</taxon>
        <taxon>Pirellulaceae</taxon>
        <taxon>Roseiconus</taxon>
    </lineage>
</organism>
<evidence type="ECO:0000313" key="2">
    <source>
        <dbReference type="EMBL" id="MDM4015572.1"/>
    </source>
</evidence>
<dbReference type="InterPro" id="IPR050765">
    <property type="entry name" value="Riboflavin_Biosynth_HTPR"/>
</dbReference>
<dbReference type="RefSeq" id="WP_289163075.1">
    <property type="nucleotide sequence ID" value="NZ_JASZZN010000005.1"/>
</dbReference>
<name>A0ABT7PGG5_9BACT</name>
<dbReference type="InterPro" id="IPR002734">
    <property type="entry name" value="RibDG_C"/>
</dbReference>
<dbReference type="Gene3D" id="3.40.430.10">
    <property type="entry name" value="Dihydrofolate Reductase, subunit A"/>
    <property type="match status" value="1"/>
</dbReference>
<evidence type="ECO:0000259" key="1">
    <source>
        <dbReference type="Pfam" id="PF01872"/>
    </source>
</evidence>
<feature type="domain" description="Bacterial bifunctional deaminase-reductase C-terminal" evidence="1">
    <location>
        <begin position="7"/>
        <end position="173"/>
    </location>
</feature>
<evidence type="ECO:0000313" key="3">
    <source>
        <dbReference type="Proteomes" id="UP001239462"/>
    </source>
</evidence>
<gene>
    <name evidence="2" type="ORF">QTN89_09045</name>
</gene>
<dbReference type="PANTHER" id="PTHR38011">
    <property type="entry name" value="DIHYDROFOLATE REDUCTASE FAMILY PROTEIN (AFU_ORTHOLOGUE AFUA_8G06820)"/>
    <property type="match status" value="1"/>
</dbReference>
<dbReference type="Pfam" id="PF01872">
    <property type="entry name" value="RibD_C"/>
    <property type="match status" value="1"/>
</dbReference>